<reference evidence="2 3" key="1">
    <citation type="submission" date="2018-06" db="EMBL/GenBank/DDBJ databases">
        <title>Pedobacter endophyticus sp. nov., an endophytic bacterium isolated from a leaf of Triticum aestivum.</title>
        <authorList>
            <person name="Zhang L."/>
        </authorList>
    </citation>
    <scope>NUCLEOTIDE SEQUENCE [LARGE SCALE GENOMIC DNA]</scope>
    <source>
        <strain evidence="2 3">CM134L-2</strain>
    </source>
</reference>
<organism evidence="2 3">
    <name type="scientific">Pedobacter chitinilyticus</name>
    <dbReference type="NCBI Taxonomy" id="2233776"/>
    <lineage>
        <taxon>Bacteria</taxon>
        <taxon>Pseudomonadati</taxon>
        <taxon>Bacteroidota</taxon>
        <taxon>Sphingobacteriia</taxon>
        <taxon>Sphingobacteriales</taxon>
        <taxon>Sphingobacteriaceae</taxon>
        <taxon>Pedobacter</taxon>
    </lineage>
</organism>
<comment type="caution">
    <text evidence="2">The sequence shown here is derived from an EMBL/GenBank/DDBJ whole genome shotgun (WGS) entry which is preliminary data.</text>
</comment>
<dbReference type="Proteomes" id="UP000284120">
    <property type="component" value="Unassembled WGS sequence"/>
</dbReference>
<dbReference type="OrthoDB" id="9968190at2"/>
<keyword evidence="3" id="KW-1185">Reference proteome</keyword>
<dbReference type="AlphaFoldDB" id="A0A3S3SRZ8"/>
<feature type="signal peptide" evidence="1">
    <location>
        <begin position="1"/>
        <end position="23"/>
    </location>
</feature>
<evidence type="ECO:0000256" key="1">
    <source>
        <dbReference type="SAM" id="SignalP"/>
    </source>
</evidence>
<protein>
    <submittedName>
        <fullName evidence="2">Uncharacterized protein</fullName>
    </submittedName>
</protein>
<sequence length="115" mass="12579">MKNLITKVFLVMLLFTATSFKNKMSTGYVTLEVSYMTVMGGQATVYNTDTNTYYYINAVDTYGSEEVPYGNYELVSAGTNSCNPPLIHSVTTSTGSTSFTIDSSNPSFTVFASCY</sequence>
<dbReference type="RefSeq" id="WP_113647700.1">
    <property type="nucleotide sequence ID" value="NZ_QMHN01000003.1"/>
</dbReference>
<proteinExistence type="predicted"/>
<dbReference type="EMBL" id="SAYW01000003">
    <property type="protein sequence ID" value="RWU07792.1"/>
    <property type="molecule type" value="Genomic_DNA"/>
</dbReference>
<feature type="chain" id="PRO_5018665509" evidence="1">
    <location>
        <begin position="24"/>
        <end position="115"/>
    </location>
</feature>
<evidence type="ECO:0000313" key="2">
    <source>
        <dbReference type="EMBL" id="RWU07792.1"/>
    </source>
</evidence>
<name>A0A3S3SRZ8_9SPHI</name>
<accession>A0A3S3SRZ8</accession>
<gene>
    <name evidence="2" type="ORF">DPV69_12500</name>
</gene>
<keyword evidence="1" id="KW-0732">Signal</keyword>
<evidence type="ECO:0000313" key="3">
    <source>
        <dbReference type="Proteomes" id="UP000284120"/>
    </source>
</evidence>